<proteinExistence type="predicted"/>
<dbReference type="InParanoid" id="A0A3R7D1J1"/>
<evidence type="ECO:0000313" key="2">
    <source>
        <dbReference type="Proteomes" id="UP000286415"/>
    </source>
</evidence>
<keyword evidence="2" id="KW-1185">Reference proteome</keyword>
<name>A0A3R7D1J1_CLOSI</name>
<sequence length="182" mass="20309">MLRMPNRRVLDDVYCRCLFHDGANREMDNSRLAQCPELPSSCFSRTNKLEKHLICVHATGLLGQSLRCSTFCTTPNPPCSPPQGAYQHASKYLEENGFLSTECAAPGRLMFHQLVRYSGCRGTRIDAQSPSFGQNYVLLEPKLRGIREIHSFSNKLGFARDSPGTQLNVLGESSVKAKLLCK</sequence>
<reference evidence="1 2" key="2">
    <citation type="journal article" date="2021" name="Genomics">
        <title>High-quality reference genome for Clonorchis sinensis.</title>
        <authorList>
            <person name="Young N.D."/>
            <person name="Stroehlein A.J."/>
            <person name="Kinkar L."/>
            <person name="Wang T."/>
            <person name="Sohn W.M."/>
            <person name="Chang B.C.H."/>
            <person name="Kaur P."/>
            <person name="Weisz D."/>
            <person name="Dudchenko O."/>
            <person name="Aiden E.L."/>
            <person name="Korhonen P.K."/>
            <person name="Gasser R.B."/>
        </authorList>
    </citation>
    <scope>NUCLEOTIDE SEQUENCE [LARGE SCALE GENOMIC DNA]</scope>
    <source>
        <strain evidence="1">Cs-k2</strain>
    </source>
</reference>
<reference evidence="1 2" key="1">
    <citation type="journal article" date="2018" name="Biotechnol. Adv.">
        <title>Improved genomic resources and new bioinformatic workflow for the carcinogenic parasite Clonorchis sinensis: Biotechnological implications.</title>
        <authorList>
            <person name="Wang D."/>
            <person name="Korhonen P.K."/>
            <person name="Gasser R.B."/>
            <person name="Young N.D."/>
        </authorList>
    </citation>
    <scope>NUCLEOTIDE SEQUENCE [LARGE SCALE GENOMIC DNA]</scope>
    <source>
        <strain evidence="1">Cs-k2</strain>
    </source>
</reference>
<evidence type="ECO:0000313" key="1">
    <source>
        <dbReference type="EMBL" id="KAG5441722.1"/>
    </source>
</evidence>
<organism evidence="1 2">
    <name type="scientific">Clonorchis sinensis</name>
    <name type="common">Chinese liver fluke</name>
    <dbReference type="NCBI Taxonomy" id="79923"/>
    <lineage>
        <taxon>Eukaryota</taxon>
        <taxon>Metazoa</taxon>
        <taxon>Spiralia</taxon>
        <taxon>Lophotrochozoa</taxon>
        <taxon>Platyhelminthes</taxon>
        <taxon>Trematoda</taxon>
        <taxon>Digenea</taxon>
        <taxon>Opisthorchiida</taxon>
        <taxon>Opisthorchiata</taxon>
        <taxon>Opisthorchiidae</taxon>
        <taxon>Clonorchis</taxon>
    </lineage>
</organism>
<dbReference type="Proteomes" id="UP000286415">
    <property type="component" value="Unassembled WGS sequence"/>
</dbReference>
<dbReference type="EMBL" id="NIRI02000076">
    <property type="protein sequence ID" value="KAG5441722.1"/>
    <property type="molecule type" value="Genomic_DNA"/>
</dbReference>
<gene>
    <name evidence="1" type="ORF">CSKR_110678</name>
</gene>
<dbReference type="AlphaFoldDB" id="A0A3R7D1J1"/>
<protein>
    <submittedName>
        <fullName evidence="1">Uncharacterized protein</fullName>
    </submittedName>
</protein>
<accession>A0A3R7D1J1</accession>
<comment type="caution">
    <text evidence="1">The sequence shown here is derived from an EMBL/GenBank/DDBJ whole genome shotgun (WGS) entry which is preliminary data.</text>
</comment>